<dbReference type="InterPro" id="IPR000866">
    <property type="entry name" value="AhpC/TSA"/>
</dbReference>
<dbReference type="EMBL" id="JACPSX010000177">
    <property type="protein sequence ID" value="MBI3015256.1"/>
    <property type="molecule type" value="Genomic_DNA"/>
</dbReference>
<dbReference type="AlphaFoldDB" id="A0A932GQD9"/>
<comment type="caution">
    <text evidence="2">The sequence shown here is derived from an EMBL/GenBank/DDBJ whole genome shotgun (WGS) entry which is preliminary data.</text>
</comment>
<proteinExistence type="predicted"/>
<name>A0A932GQD9_UNCTE</name>
<accession>A0A932GQD9</accession>
<evidence type="ECO:0000313" key="3">
    <source>
        <dbReference type="Proteomes" id="UP000741360"/>
    </source>
</evidence>
<dbReference type="SUPFAM" id="SSF52833">
    <property type="entry name" value="Thioredoxin-like"/>
    <property type="match status" value="1"/>
</dbReference>
<dbReference type="GO" id="GO:0016491">
    <property type="term" value="F:oxidoreductase activity"/>
    <property type="evidence" value="ECO:0007669"/>
    <property type="project" value="InterPro"/>
</dbReference>
<sequence>MQLGKLQETVRELTEEGAAVLVISIDHPEDARRLAVDLSLTFPILSDPQMNVIRQYGMKGAGMEMADMGYVVIDRQGRIRERQIDRQFGEHVGTIVRALRQAKGPA</sequence>
<gene>
    <name evidence="2" type="ORF">HYY65_09405</name>
</gene>
<dbReference type="GO" id="GO:0016209">
    <property type="term" value="F:antioxidant activity"/>
    <property type="evidence" value="ECO:0007669"/>
    <property type="project" value="InterPro"/>
</dbReference>
<evidence type="ECO:0000259" key="1">
    <source>
        <dbReference type="Pfam" id="PF00578"/>
    </source>
</evidence>
<feature type="domain" description="Alkyl hydroperoxide reductase subunit C/ Thiol specific antioxidant" evidence="1">
    <location>
        <begin position="2"/>
        <end position="81"/>
    </location>
</feature>
<dbReference type="InterPro" id="IPR036249">
    <property type="entry name" value="Thioredoxin-like_sf"/>
</dbReference>
<dbReference type="Proteomes" id="UP000741360">
    <property type="component" value="Unassembled WGS sequence"/>
</dbReference>
<dbReference type="Pfam" id="PF00578">
    <property type="entry name" value="AhpC-TSA"/>
    <property type="match status" value="1"/>
</dbReference>
<organism evidence="2 3">
    <name type="scientific">Tectimicrobiota bacterium</name>
    <dbReference type="NCBI Taxonomy" id="2528274"/>
    <lineage>
        <taxon>Bacteria</taxon>
        <taxon>Pseudomonadati</taxon>
        <taxon>Nitrospinota/Tectimicrobiota group</taxon>
        <taxon>Candidatus Tectimicrobiota</taxon>
    </lineage>
</organism>
<protein>
    <submittedName>
        <fullName evidence="2">Peroxiredoxin family protein</fullName>
    </submittedName>
</protein>
<dbReference type="Gene3D" id="3.40.30.10">
    <property type="entry name" value="Glutaredoxin"/>
    <property type="match status" value="1"/>
</dbReference>
<reference evidence="2" key="1">
    <citation type="submission" date="2020-07" db="EMBL/GenBank/DDBJ databases">
        <title>Huge and variable diversity of episymbiotic CPR bacteria and DPANN archaea in groundwater ecosystems.</title>
        <authorList>
            <person name="He C.Y."/>
            <person name="Keren R."/>
            <person name="Whittaker M."/>
            <person name="Farag I.F."/>
            <person name="Doudna J."/>
            <person name="Cate J.H.D."/>
            <person name="Banfield J.F."/>
        </authorList>
    </citation>
    <scope>NUCLEOTIDE SEQUENCE</scope>
    <source>
        <strain evidence="2">NC_groundwater_717_Ag_S-0.2um_59_8</strain>
    </source>
</reference>
<evidence type="ECO:0000313" key="2">
    <source>
        <dbReference type="EMBL" id="MBI3015256.1"/>
    </source>
</evidence>